<dbReference type="PANTHER" id="PTHR34581">
    <property type="entry name" value="PTS SYSTEM N,N'-DIACETYLCHITOBIOSE-SPECIFIC EIIB COMPONENT"/>
    <property type="match status" value="1"/>
</dbReference>
<dbReference type="PANTHER" id="PTHR34581:SF2">
    <property type="entry name" value="PTS SYSTEM N,N'-DIACETYLCHITOBIOSE-SPECIFIC EIIB COMPONENT"/>
    <property type="match status" value="1"/>
</dbReference>
<sequence length="466" mass="53863">MNEFLRTIHCSIFKKWVTYQLENYHLEENDDVISFHSKNANGHIGFYDNDIIEMQIVSTKSEEVEFYLHFQFQNFLHTKDLFSQMNTTLQQIEESKTIKVLLSCSSALTTSMFASMLEESAKENHLDMHFEALPVTDLLYQGDNYDLIMLAPQVSYQLPKLKNTLKAKIIALPAQIFARYDTIGALALINETLSHKEEKEEKKLFTIQRHISDLNKVLTICFIRHLKNTKISYRIYDHNKEIHEENMILCHVGLSDLNGILDQVFDMHPDIERICISLPGTTDGDYIINTYDDFKMKGFKSYLENKYKKTFYLLNDTNACLIGIHATLKDYKDIGLYYVGKGNNVGGSAFILNDHLIYGKNGFAGEIRYMHKQYENGLEMVKTEEGAMLVAKSYIVPMIAFIAPAVIAVYSDMIPNINELKSLISEDIPEEYLPKFIKIDRPLDYMHLGSLMHISFLDMKNRNLLE</sequence>
<feature type="domain" description="PTS EIIB type-3" evidence="9">
    <location>
        <begin position="97"/>
        <end position="202"/>
    </location>
</feature>
<reference evidence="10 11" key="1">
    <citation type="journal article" date="2015" name="Genome Announc.">
        <title>Expanding the biotechnology potential of lactobacilli through comparative genomics of 213 strains and associated genera.</title>
        <authorList>
            <person name="Sun Z."/>
            <person name="Harris H.M."/>
            <person name="McCann A."/>
            <person name="Guo C."/>
            <person name="Argimon S."/>
            <person name="Zhang W."/>
            <person name="Yang X."/>
            <person name="Jeffery I.B."/>
            <person name="Cooney J.C."/>
            <person name="Kagawa T.F."/>
            <person name="Liu W."/>
            <person name="Song Y."/>
            <person name="Salvetti E."/>
            <person name="Wrobel A."/>
            <person name="Rasinkangas P."/>
            <person name="Parkhill J."/>
            <person name="Rea M.C."/>
            <person name="O'Sullivan O."/>
            <person name="Ritari J."/>
            <person name="Douillard F.P."/>
            <person name="Paul Ross R."/>
            <person name="Yang R."/>
            <person name="Briner A.E."/>
            <person name="Felis G.E."/>
            <person name="de Vos W.M."/>
            <person name="Barrangou R."/>
            <person name="Klaenhammer T.R."/>
            <person name="Caufield P.W."/>
            <person name="Cui Y."/>
            <person name="Zhang H."/>
            <person name="O'Toole P.W."/>
        </authorList>
    </citation>
    <scope>NUCLEOTIDE SEQUENCE [LARGE SCALE GENOMIC DNA]</scope>
    <source>
        <strain evidence="10 11">DSM 20405</strain>
    </source>
</reference>
<dbReference type="PROSITE" id="PS51100">
    <property type="entry name" value="PTS_EIIB_TYPE_3"/>
    <property type="match status" value="1"/>
</dbReference>
<dbReference type="Gene3D" id="3.30.420.40">
    <property type="match status" value="2"/>
</dbReference>
<keyword evidence="2" id="KW-0813">Transport</keyword>
<dbReference type="EMBL" id="JQBL01000001">
    <property type="protein sequence ID" value="KRN51498.1"/>
    <property type="molecule type" value="Genomic_DNA"/>
</dbReference>
<dbReference type="Gene3D" id="3.40.50.2300">
    <property type="match status" value="1"/>
</dbReference>
<evidence type="ECO:0000256" key="8">
    <source>
        <dbReference type="PROSITE-ProRule" id="PRU00423"/>
    </source>
</evidence>
<dbReference type="InterPro" id="IPR043129">
    <property type="entry name" value="ATPase_NBD"/>
</dbReference>
<evidence type="ECO:0000256" key="2">
    <source>
        <dbReference type="ARBA" id="ARBA00022448"/>
    </source>
</evidence>
<keyword evidence="3" id="KW-0597">Phosphoprotein</keyword>
<keyword evidence="7" id="KW-0418">Kinase</keyword>
<dbReference type="Pfam" id="PF00480">
    <property type="entry name" value="ROK"/>
    <property type="match status" value="1"/>
</dbReference>
<evidence type="ECO:0000313" key="10">
    <source>
        <dbReference type="EMBL" id="KRN51498.1"/>
    </source>
</evidence>
<dbReference type="InterPro" id="IPR036095">
    <property type="entry name" value="PTS_EIIB-like_sf"/>
</dbReference>
<evidence type="ECO:0000313" key="11">
    <source>
        <dbReference type="Proteomes" id="UP000051841"/>
    </source>
</evidence>
<dbReference type="InterPro" id="IPR003501">
    <property type="entry name" value="PTS_EIIB_2/3"/>
</dbReference>
<dbReference type="GO" id="GO:0016301">
    <property type="term" value="F:kinase activity"/>
    <property type="evidence" value="ECO:0007669"/>
    <property type="project" value="UniProtKB-KW"/>
</dbReference>
<protein>
    <recommendedName>
        <fullName evidence="9">PTS EIIB type-3 domain-containing protein</fullName>
    </recommendedName>
</protein>
<evidence type="ECO:0000259" key="9">
    <source>
        <dbReference type="PROSITE" id="PS51100"/>
    </source>
</evidence>
<feature type="modified residue" description="Phosphocysteine; by EIIA" evidence="8">
    <location>
        <position position="104"/>
    </location>
</feature>
<name>A0A0R2HPC9_9FIRM</name>
<dbReference type="SUPFAM" id="SSF53067">
    <property type="entry name" value="Actin-like ATPase domain"/>
    <property type="match status" value="1"/>
</dbReference>
<evidence type="ECO:0000256" key="1">
    <source>
        <dbReference type="ARBA" id="ARBA00006479"/>
    </source>
</evidence>
<evidence type="ECO:0000256" key="6">
    <source>
        <dbReference type="ARBA" id="ARBA00022683"/>
    </source>
</evidence>
<keyword evidence="5" id="KW-0808">Transferase</keyword>
<dbReference type="InterPro" id="IPR000600">
    <property type="entry name" value="ROK"/>
</dbReference>
<comment type="caution">
    <text evidence="10">The sequence shown here is derived from an EMBL/GenBank/DDBJ whole genome shotgun (WGS) entry which is preliminary data.</text>
</comment>
<dbReference type="SUPFAM" id="SSF52794">
    <property type="entry name" value="PTS system IIB component-like"/>
    <property type="match status" value="1"/>
</dbReference>
<organism evidence="10 11">
    <name type="scientific">Kandleria vitulina DSM 20405</name>
    <dbReference type="NCBI Taxonomy" id="1410657"/>
    <lineage>
        <taxon>Bacteria</taxon>
        <taxon>Bacillati</taxon>
        <taxon>Bacillota</taxon>
        <taxon>Erysipelotrichia</taxon>
        <taxon>Erysipelotrichales</taxon>
        <taxon>Coprobacillaceae</taxon>
        <taxon>Kandleria</taxon>
    </lineage>
</organism>
<evidence type="ECO:0000256" key="7">
    <source>
        <dbReference type="ARBA" id="ARBA00022777"/>
    </source>
</evidence>
<comment type="similarity">
    <text evidence="1">Belongs to the ROK (NagC/XylR) family.</text>
</comment>
<dbReference type="GO" id="GO:0008982">
    <property type="term" value="F:protein-N(PI)-phosphohistidine-sugar phosphotransferase activity"/>
    <property type="evidence" value="ECO:0007669"/>
    <property type="project" value="InterPro"/>
</dbReference>
<keyword evidence="4" id="KW-0762">Sugar transport</keyword>
<dbReference type="PATRIC" id="fig|1410657.5.peg.117"/>
<evidence type="ECO:0000256" key="4">
    <source>
        <dbReference type="ARBA" id="ARBA00022597"/>
    </source>
</evidence>
<dbReference type="InterPro" id="IPR051819">
    <property type="entry name" value="PTS_sugar-specific_EIIB"/>
</dbReference>
<dbReference type="Pfam" id="PF02302">
    <property type="entry name" value="PTS_IIB"/>
    <property type="match status" value="1"/>
</dbReference>
<dbReference type="AlphaFoldDB" id="A0A0R2HPC9"/>
<proteinExistence type="inferred from homology"/>
<keyword evidence="6" id="KW-0598">Phosphotransferase system</keyword>
<evidence type="ECO:0000256" key="5">
    <source>
        <dbReference type="ARBA" id="ARBA00022679"/>
    </source>
</evidence>
<dbReference type="InterPro" id="IPR013012">
    <property type="entry name" value="PTS_EIIB_3"/>
</dbReference>
<dbReference type="RefSeq" id="WP_031589983.1">
    <property type="nucleotide sequence ID" value="NZ_JQBL01000001.1"/>
</dbReference>
<keyword evidence="11" id="KW-1185">Reference proteome</keyword>
<dbReference type="Proteomes" id="UP000051841">
    <property type="component" value="Unassembled WGS sequence"/>
</dbReference>
<accession>A0A0R2HPC9</accession>
<evidence type="ECO:0000256" key="3">
    <source>
        <dbReference type="ARBA" id="ARBA00022553"/>
    </source>
</evidence>
<gene>
    <name evidence="10" type="ORF">IV49_GL000115</name>
</gene>
<dbReference type="GO" id="GO:0009401">
    <property type="term" value="P:phosphoenolpyruvate-dependent sugar phosphotransferase system"/>
    <property type="evidence" value="ECO:0007669"/>
    <property type="project" value="UniProtKB-KW"/>
</dbReference>